<feature type="domain" description="Chitin synthase 4-like" evidence="13">
    <location>
        <begin position="146"/>
        <end position="224"/>
    </location>
</feature>
<evidence type="ECO:0000256" key="5">
    <source>
        <dbReference type="ARBA" id="ARBA00022679"/>
    </source>
</evidence>
<evidence type="ECO:0000256" key="10">
    <source>
        <dbReference type="SAM" id="MobiDB-lite"/>
    </source>
</evidence>
<keyword evidence="3" id="KW-1003">Cell membrane</keyword>
<evidence type="ECO:0000313" key="14">
    <source>
        <dbReference type="EMBL" id="KAJ3057396.1"/>
    </source>
</evidence>
<dbReference type="Proteomes" id="UP001212841">
    <property type="component" value="Unassembled WGS sequence"/>
</dbReference>
<evidence type="ECO:0000256" key="11">
    <source>
        <dbReference type="SAM" id="Phobius"/>
    </source>
</evidence>
<keyword evidence="7 11" id="KW-1133">Transmembrane helix</keyword>
<evidence type="ECO:0000256" key="9">
    <source>
        <dbReference type="ARBA" id="ARBA00023180"/>
    </source>
</evidence>
<dbReference type="Gene3D" id="3.10.120.10">
    <property type="entry name" value="Cytochrome b5-like heme/steroid binding domain"/>
    <property type="match status" value="1"/>
</dbReference>
<dbReference type="Pfam" id="PF03142">
    <property type="entry name" value="Chitin_synth_2"/>
    <property type="match status" value="1"/>
</dbReference>
<accession>A0AAD5X9G9</accession>
<evidence type="ECO:0000256" key="8">
    <source>
        <dbReference type="ARBA" id="ARBA00023136"/>
    </source>
</evidence>
<protein>
    <recommendedName>
        <fullName evidence="2">chitin synthase</fullName>
        <ecNumber evidence="2">2.4.1.16</ecNumber>
    </recommendedName>
</protein>
<feature type="transmembrane region" description="Helical" evidence="11">
    <location>
        <begin position="726"/>
        <end position="752"/>
    </location>
</feature>
<dbReference type="SUPFAM" id="SSF55856">
    <property type="entry name" value="Cytochrome b5-like heme/steroid binding domain"/>
    <property type="match status" value="1"/>
</dbReference>
<dbReference type="InterPro" id="IPR029044">
    <property type="entry name" value="Nucleotide-diphossugar_trans"/>
</dbReference>
<evidence type="ECO:0000313" key="15">
    <source>
        <dbReference type="Proteomes" id="UP001212841"/>
    </source>
</evidence>
<dbReference type="CDD" id="cd04190">
    <property type="entry name" value="Chitin_synth_C"/>
    <property type="match status" value="1"/>
</dbReference>
<dbReference type="PANTHER" id="PTHR22914:SF16">
    <property type="entry name" value="CHITIN SYNTHASE 3"/>
    <property type="match status" value="1"/>
</dbReference>
<dbReference type="GO" id="GO:0005886">
    <property type="term" value="C:plasma membrane"/>
    <property type="evidence" value="ECO:0007669"/>
    <property type="project" value="UniProtKB-SubCell"/>
</dbReference>
<name>A0AAD5X9G9_9FUNG</name>
<feature type="chain" id="PRO_5041936870" description="chitin synthase" evidence="12">
    <location>
        <begin position="20"/>
        <end position="988"/>
    </location>
</feature>
<feature type="transmembrane region" description="Helical" evidence="11">
    <location>
        <begin position="241"/>
        <end position="262"/>
    </location>
</feature>
<evidence type="ECO:0000256" key="7">
    <source>
        <dbReference type="ARBA" id="ARBA00022989"/>
    </source>
</evidence>
<dbReference type="InterPro" id="IPR036400">
    <property type="entry name" value="Cyt_B5-like_heme/steroid_sf"/>
</dbReference>
<dbReference type="GO" id="GO:0030428">
    <property type="term" value="C:cell septum"/>
    <property type="evidence" value="ECO:0007669"/>
    <property type="project" value="TreeGrafter"/>
</dbReference>
<evidence type="ECO:0000256" key="4">
    <source>
        <dbReference type="ARBA" id="ARBA00022676"/>
    </source>
</evidence>
<evidence type="ECO:0000256" key="12">
    <source>
        <dbReference type="SAM" id="SignalP"/>
    </source>
</evidence>
<evidence type="ECO:0000259" key="13">
    <source>
        <dbReference type="Pfam" id="PF22997"/>
    </source>
</evidence>
<keyword evidence="6 11" id="KW-0812">Transmembrane</keyword>
<dbReference type="EC" id="2.4.1.16" evidence="2"/>
<keyword evidence="4" id="KW-0328">Glycosyltransferase</keyword>
<keyword evidence="12" id="KW-0732">Signal</keyword>
<feature type="region of interest" description="Disordered" evidence="10">
    <location>
        <begin position="919"/>
        <end position="988"/>
    </location>
</feature>
<comment type="subcellular location">
    <subcellularLocation>
        <location evidence="1">Cell membrane</location>
        <topology evidence="1">Multi-pass membrane protein</topology>
    </subcellularLocation>
</comment>
<proteinExistence type="predicted"/>
<dbReference type="GO" id="GO:0006031">
    <property type="term" value="P:chitin biosynthetic process"/>
    <property type="evidence" value="ECO:0007669"/>
    <property type="project" value="TreeGrafter"/>
</dbReference>
<evidence type="ECO:0000256" key="2">
    <source>
        <dbReference type="ARBA" id="ARBA00012543"/>
    </source>
</evidence>
<dbReference type="EMBL" id="JADGJD010000004">
    <property type="protein sequence ID" value="KAJ3057396.1"/>
    <property type="molecule type" value="Genomic_DNA"/>
</dbReference>
<comment type="caution">
    <text evidence="14">The sequence shown here is derived from an EMBL/GenBank/DDBJ whole genome shotgun (WGS) entry which is preliminary data.</text>
</comment>
<evidence type="ECO:0000256" key="6">
    <source>
        <dbReference type="ARBA" id="ARBA00022692"/>
    </source>
</evidence>
<dbReference type="GO" id="GO:0004100">
    <property type="term" value="F:chitin synthase activity"/>
    <property type="evidence" value="ECO:0007669"/>
    <property type="project" value="UniProtKB-EC"/>
</dbReference>
<feature type="signal peptide" evidence="12">
    <location>
        <begin position="1"/>
        <end position="19"/>
    </location>
</feature>
<reference evidence="14" key="1">
    <citation type="submission" date="2020-05" db="EMBL/GenBank/DDBJ databases">
        <title>Phylogenomic resolution of chytrid fungi.</title>
        <authorList>
            <person name="Stajich J.E."/>
            <person name="Amses K."/>
            <person name="Simmons R."/>
            <person name="Seto K."/>
            <person name="Myers J."/>
            <person name="Bonds A."/>
            <person name="Quandt C.A."/>
            <person name="Barry K."/>
            <person name="Liu P."/>
            <person name="Grigoriev I."/>
            <person name="Longcore J.E."/>
            <person name="James T.Y."/>
        </authorList>
    </citation>
    <scope>NUCLEOTIDE SEQUENCE</scope>
    <source>
        <strain evidence="14">JEL0318</strain>
    </source>
</reference>
<keyword evidence="8 11" id="KW-0472">Membrane</keyword>
<feature type="transmembrane region" description="Helical" evidence="11">
    <location>
        <begin position="676"/>
        <end position="694"/>
    </location>
</feature>
<dbReference type="PANTHER" id="PTHR22914">
    <property type="entry name" value="CHITIN SYNTHASE"/>
    <property type="match status" value="1"/>
</dbReference>
<sequence length="988" mass="109268">MFLCAAVGFLTFGIQPVLCPSSDSLIGQQNIFDTTTHTVMGPQEVEGQGIGVIIQGHEFAFDGTQNSLGWFGKFVLGEEWRGADISKLFPPTDAQCPQSLRSVPQFNCTIRSPIPNGASIPGAGKPCAEWSWILPYSIRKTKRIVDWDELKLHTEPPHALMVYNNIIVNLTEVLYTQASELKLSPNVTSFLRNYVGKDATLSVHANAAADEVMKCLLAKYQIGFVGQATTGCMAATVVQNISLVVILGVVMTRFFMAIYFYWFMSGKLTKPRTSRVNVARAGTKKSRLIPTVASPMPAYDEEEDLYALILVTCYSEGEEGIRATLNSLASTSYPDDKKLIFVVADGMITGSGNTQSTPDIILGMIVQDPDLPPPEPKSYVAIAHGNKQHNCAKVYAGTYTVDGHTVPIILVVKVGNSSEVDSPKPGNRGKRDSQLVLMNFLSRIMFDDRMTPLDYELFYRIQHIATTADKYEVALMVDADTKVAPDSMDHMINAMKNDVAIMGLCGETRIANKTASWTSAMQVFEYYISHHLGKAFESVFGGVTCLPGCFCMYRIKAPKGYEGSWVPVLVNPDIVDEYSENVVDTLHKKNLLLLGEDRFLTTLMLRNFPKRKMIFVPQAVCWTVVPDAFKVLLSQRRRWINSTIHNLLELVLVRDLCGIFCFSMQFVVLLELIGTVVLPAAISFTFYLIISAIIRKTAELIPFLMLAAILGLPGFLIIVTTRKLVYILWMLVYLISLPLWNFVLPAYAFWHFDDFSWGETRKVEGEQKGDDHGKKEGQFESGAVVMKKWAEWERDQFNSQSKSGNRKSVASSSMHSQFFPAPAVLDPRAFMPSPDPAIVGERYPVPNFRGIVPNIHMHNGVPIPPPSSVYGMGFPMVPPLNGPRSTVGFPGPYAPHTAAPPMMGPVRASKTSVDALLQQEKGKGRPSQDTASASTWSSRKTSSPDDGPDDSFAYFGGEEKGGETSSTAELRENGQFPQYPHIRLENIP</sequence>
<dbReference type="SUPFAM" id="SSF53448">
    <property type="entry name" value="Nucleotide-diphospho-sugar transferases"/>
    <property type="match status" value="1"/>
</dbReference>
<keyword evidence="5" id="KW-0808">Transferase</keyword>
<keyword evidence="9" id="KW-0325">Glycoprotein</keyword>
<dbReference type="InterPro" id="IPR054295">
    <property type="entry name" value="CHS4-like_dom"/>
</dbReference>
<dbReference type="AlphaFoldDB" id="A0AAD5X9G9"/>
<feature type="transmembrane region" description="Helical" evidence="11">
    <location>
        <begin position="701"/>
        <end position="720"/>
    </location>
</feature>
<evidence type="ECO:0000256" key="3">
    <source>
        <dbReference type="ARBA" id="ARBA00022475"/>
    </source>
</evidence>
<organism evidence="14 15">
    <name type="scientific">Rhizophlyctis rosea</name>
    <dbReference type="NCBI Taxonomy" id="64517"/>
    <lineage>
        <taxon>Eukaryota</taxon>
        <taxon>Fungi</taxon>
        <taxon>Fungi incertae sedis</taxon>
        <taxon>Chytridiomycota</taxon>
        <taxon>Chytridiomycota incertae sedis</taxon>
        <taxon>Chytridiomycetes</taxon>
        <taxon>Rhizophlyctidales</taxon>
        <taxon>Rhizophlyctidaceae</taxon>
        <taxon>Rhizophlyctis</taxon>
    </lineage>
</organism>
<keyword evidence="15" id="KW-1185">Reference proteome</keyword>
<evidence type="ECO:0000256" key="1">
    <source>
        <dbReference type="ARBA" id="ARBA00004651"/>
    </source>
</evidence>
<dbReference type="InterPro" id="IPR004835">
    <property type="entry name" value="Chitin_synth"/>
</dbReference>
<gene>
    <name evidence="14" type="ORF">HK097_007575</name>
</gene>
<feature type="compositionally biased region" description="Low complexity" evidence="10">
    <location>
        <begin position="930"/>
        <end position="941"/>
    </location>
</feature>
<dbReference type="Pfam" id="PF22997">
    <property type="entry name" value="CHS4"/>
    <property type="match status" value="1"/>
</dbReference>